<dbReference type="InterPro" id="IPR017896">
    <property type="entry name" value="4Fe4S_Fe-S-bd"/>
</dbReference>
<evidence type="ECO:0000256" key="2">
    <source>
        <dbReference type="ARBA" id="ARBA00022475"/>
    </source>
</evidence>
<evidence type="ECO:0000256" key="7">
    <source>
        <dbReference type="ARBA" id="ARBA00022967"/>
    </source>
</evidence>
<dbReference type="InterPro" id="IPR050294">
    <property type="entry name" value="RnfB_subfamily"/>
</dbReference>
<dbReference type="PANTHER" id="PTHR42859:SF3">
    <property type="entry name" value="ION-TRANSLOCATING OXIDOREDUCTASE COMPLEX SUBUNIT B"/>
    <property type="match status" value="1"/>
</dbReference>
<keyword evidence="7" id="KW-1278">Translocase</keyword>
<dbReference type="InterPro" id="IPR017900">
    <property type="entry name" value="4Fe4S_Fe_S_CS"/>
</dbReference>
<evidence type="ECO:0000313" key="15">
    <source>
        <dbReference type="Proteomes" id="UP000318359"/>
    </source>
</evidence>
<evidence type="ECO:0000313" key="14">
    <source>
        <dbReference type="EMBL" id="RZO17244.1"/>
    </source>
</evidence>
<dbReference type="GO" id="GO:0009055">
    <property type="term" value="F:electron transfer activity"/>
    <property type="evidence" value="ECO:0007669"/>
    <property type="project" value="InterPro"/>
</dbReference>
<keyword evidence="10" id="KW-0411">Iron-sulfur</keyword>
<keyword evidence="1" id="KW-0813">Transport</keyword>
<dbReference type="Proteomes" id="UP000318359">
    <property type="component" value="Unassembled WGS sequence"/>
</dbReference>
<reference evidence="14 15" key="1">
    <citation type="submission" date="2019-02" db="EMBL/GenBank/DDBJ databases">
        <title>Prokaryotic population dynamics and viral predation in marine succession experiment using metagenomics: the confinement effect.</title>
        <authorList>
            <person name="Haro-Moreno J.M."/>
            <person name="Rodriguez-Valera F."/>
            <person name="Lopez-Perez M."/>
        </authorList>
    </citation>
    <scope>NUCLEOTIDE SEQUENCE [LARGE SCALE GENOMIC DNA]</scope>
    <source>
        <strain evidence="14">MED-G167</strain>
    </source>
</reference>
<dbReference type="NCBIfam" id="TIGR01944">
    <property type="entry name" value="rnfB"/>
    <property type="match status" value="1"/>
</dbReference>
<evidence type="ECO:0000259" key="13">
    <source>
        <dbReference type="PROSITE" id="PS51656"/>
    </source>
</evidence>
<dbReference type="InterPro" id="IPR007202">
    <property type="entry name" value="4Fe-4S_dom"/>
</dbReference>
<keyword evidence="4" id="KW-0997">Cell inner membrane</keyword>
<feature type="domain" description="4Fe-4S ferredoxin-type" evidence="12">
    <location>
        <begin position="103"/>
        <end position="132"/>
    </location>
</feature>
<keyword evidence="11" id="KW-0472">Membrane</keyword>
<gene>
    <name evidence="14" type="ORF">EVB00_02390</name>
</gene>
<keyword evidence="6" id="KW-0677">Repeat</keyword>
<evidence type="ECO:0000259" key="12">
    <source>
        <dbReference type="PROSITE" id="PS51379"/>
    </source>
</evidence>
<dbReference type="GO" id="GO:0051539">
    <property type="term" value="F:4 iron, 4 sulfur cluster binding"/>
    <property type="evidence" value="ECO:0007669"/>
    <property type="project" value="UniProtKB-KW"/>
</dbReference>
<keyword evidence="5" id="KW-0479">Metal-binding</keyword>
<protein>
    <submittedName>
        <fullName evidence="14">RnfABCDGE type electron transport complex subunit B</fullName>
    </submittedName>
</protein>
<evidence type="ECO:0000256" key="11">
    <source>
        <dbReference type="ARBA" id="ARBA00023136"/>
    </source>
</evidence>
<dbReference type="PANTHER" id="PTHR42859">
    <property type="entry name" value="OXIDOREDUCTASE"/>
    <property type="match status" value="1"/>
</dbReference>
<name>A0A520M7N4_9GAMM</name>
<accession>A0A520M7N4</accession>
<dbReference type="Pfam" id="PF14697">
    <property type="entry name" value="Fer4_21"/>
    <property type="match status" value="1"/>
</dbReference>
<evidence type="ECO:0000256" key="5">
    <source>
        <dbReference type="ARBA" id="ARBA00022723"/>
    </source>
</evidence>
<dbReference type="GO" id="GO:0046872">
    <property type="term" value="F:metal ion binding"/>
    <property type="evidence" value="ECO:0007669"/>
    <property type="project" value="UniProtKB-KW"/>
</dbReference>
<dbReference type="Pfam" id="PF04060">
    <property type="entry name" value="FeS"/>
    <property type="match status" value="1"/>
</dbReference>
<dbReference type="PROSITE" id="PS00198">
    <property type="entry name" value="4FE4S_FER_1"/>
    <property type="match status" value="2"/>
</dbReference>
<dbReference type="PROSITE" id="PS51656">
    <property type="entry name" value="4FE4S"/>
    <property type="match status" value="1"/>
</dbReference>
<organism evidence="14 15">
    <name type="scientific">SAR86 cluster bacterium</name>
    <dbReference type="NCBI Taxonomy" id="2030880"/>
    <lineage>
        <taxon>Bacteria</taxon>
        <taxon>Pseudomonadati</taxon>
        <taxon>Pseudomonadota</taxon>
        <taxon>Gammaproteobacteria</taxon>
        <taxon>SAR86 cluster</taxon>
    </lineage>
</organism>
<dbReference type="PROSITE" id="PS51379">
    <property type="entry name" value="4FE4S_FER_2"/>
    <property type="match status" value="2"/>
</dbReference>
<keyword evidence="3" id="KW-0004">4Fe-4S</keyword>
<dbReference type="AlphaFoldDB" id="A0A520M7N4"/>
<feature type="domain" description="4Fe-4S" evidence="13">
    <location>
        <begin position="1"/>
        <end position="57"/>
    </location>
</feature>
<evidence type="ECO:0000256" key="8">
    <source>
        <dbReference type="ARBA" id="ARBA00022982"/>
    </source>
</evidence>
<feature type="domain" description="4Fe-4S ferredoxin-type" evidence="12">
    <location>
        <begin position="73"/>
        <end position="102"/>
    </location>
</feature>
<dbReference type="Gene3D" id="3.30.70.20">
    <property type="match status" value="1"/>
</dbReference>
<dbReference type="EMBL" id="SHBM01000032">
    <property type="protein sequence ID" value="RZO17244.1"/>
    <property type="molecule type" value="Genomic_DNA"/>
</dbReference>
<dbReference type="Gene3D" id="1.10.15.40">
    <property type="entry name" value="Electron transport complex subunit B, putative Fe-S cluster"/>
    <property type="match status" value="1"/>
</dbReference>
<dbReference type="SUPFAM" id="SSF54862">
    <property type="entry name" value="4Fe-4S ferredoxins"/>
    <property type="match status" value="1"/>
</dbReference>
<evidence type="ECO:0000256" key="6">
    <source>
        <dbReference type="ARBA" id="ARBA00022737"/>
    </source>
</evidence>
<dbReference type="InterPro" id="IPR010207">
    <property type="entry name" value="Elect_transpt_cplx_RnfB/RsxB"/>
</dbReference>
<evidence type="ECO:0000256" key="3">
    <source>
        <dbReference type="ARBA" id="ARBA00022485"/>
    </source>
</evidence>
<keyword evidence="9" id="KW-0408">Iron</keyword>
<evidence type="ECO:0000256" key="4">
    <source>
        <dbReference type="ARBA" id="ARBA00022519"/>
    </source>
</evidence>
<evidence type="ECO:0000256" key="10">
    <source>
        <dbReference type="ARBA" id="ARBA00023014"/>
    </source>
</evidence>
<keyword evidence="8" id="KW-0249">Electron transport</keyword>
<proteinExistence type="predicted"/>
<evidence type="ECO:0000256" key="9">
    <source>
        <dbReference type="ARBA" id="ARBA00023004"/>
    </source>
</evidence>
<evidence type="ECO:0000256" key="1">
    <source>
        <dbReference type="ARBA" id="ARBA00022448"/>
    </source>
</evidence>
<keyword evidence="2" id="KW-1003">Cell membrane</keyword>
<comment type="caution">
    <text evidence="14">The sequence shown here is derived from an EMBL/GenBank/DDBJ whole genome shotgun (WGS) entry which is preliminary data.</text>
</comment>
<sequence>MELIKVIHEELPQIQCGRCDTPGCYQYAEAIAQGVAHNRCVPGGEKTLKNLNNLLNKNIEEIDFDYGPSINNQTAIINEEECIGCKKCITACPVDAICGSVNLMHNIIEDLCTGCELCIEPCPVDCIELVKSENDQSRKDSQYYFNLTEELRNQETKKRKMDKSFICNQNIGDEINIRINNRNIDTDKNIKNLQLKILDNQLDQYHSLSKKDRADFINKNK</sequence>